<evidence type="ECO:0000313" key="2">
    <source>
        <dbReference type="EMBL" id="GEN73879.1"/>
    </source>
</evidence>
<proteinExistence type="inferred from homology"/>
<sequence length="159" mass="17814">MKKIFILVFTEIFLFSFGQEKMNNVEYKGSPEVFTIKGLSQSVSIDCGTSTMILLSGQVPLDASGNLVGNDVEKQTQQVFKNIEFILKEYGATGKDIVKLGIFITDISKTPDFRKIRDLYINLQNPPVSSLVEVSRLFRDDVLIEVEATAVIKTNKNEL</sequence>
<dbReference type="InterPro" id="IPR006175">
    <property type="entry name" value="YjgF/YER057c/UK114"/>
</dbReference>
<dbReference type="Gene3D" id="3.30.1330.40">
    <property type="entry name" value="RutC-like"/>
    <property type="match status" value="1"/>
</dbReference>
<dbReference type="SUPFAM" id="SSF55298">
    <property type="entry name" value="YjgF-like"/>
    <property type="match status" value="1"/>
</dbReference>
<dbReference type="EMBL" id="BJYI01000021">
    <property type="protein sequence ID" value="GEN73879.1"/>
    <property type="molecule type" value="Genomic_DNA"/>
</dbReference>
<dbReference type="InterPro" id="IPR035959">
    <property type="entry name" value="RutC-like_sf"/>
</dbReference>
<dbReference type="CDD" id="cd00448">
    <property type="entry name" value="YjgF_YER057c_UK114_family"/>
    <property type="match status" value="1"/>
</dbReference>
<name>A0A511YFA4_9FLAO</name>
<protein>
    <submittedName>
        <fullName evidence="2">Uncharacterized protein</fullName>
    </submittedName>
</protein>
<dbReference type="AlphaFoldDB" id="A0A511YFA4"/>
<dbReference type="Pfam" id="PF01042">
    <property type="entry name" value="Ribonuc_L-PSP"/>
    <property type="match status" value="1"/>
</dbReference>
<accession>A0A511YFA4</accession>
<dbReference type="Proteomes" id="UP000321150">
    <property type="component" value="Unassembled WGS sequence"/>
</dbReference>
<dbReference type="RefSeq" id="WP_111960543.1">
    <property type="nucleotide sequence ID" value="NZ_BJYI01000021.1"/>
</dbReference>
<dbReference type="PANTHER" id="PTHR11803:SF58">
    <property type="entry name" value="PROTEIN HMF1-RELATED"/>
    <property type="match status" value="1"/>
</dbReference>
<dbReference type="OrthoDB" id="9803101at2"/>
<dbReference type="GO" id="GO:0019239">
    <property type="term" value="F:deaminase activity"/>
    <property type="evidence" value="ECO:0007669"/>
    <property type="project" value="TreeGrafter"/>
</dbReference>
<reference evidence="2 3" key="1">
    <citation type="submission" date="2019-07" db="EMBL/GenBank/DDBJ databases">
        <title>Whole genome shotgun sequence of Chryseobacterium lathyri NBRC 105250.</title>
        <authorList>
            <person name="Hosoyama A."/>
            <person name="Uohara A."/>
            <person name="Ohji S."/>
            <person name="Ichikawa N."/>
        </authorList>
    </citation>
    <scope>NUCLEOTIDE SEQUENCE [LARGE SCALE GENOMIC DNA]</scope>
    <source>
        <strain evidence="2 3">NBRC 105250</strain>
    </source>
</reference>
<gene>
    <name evidence="2" type="ORF">CLA01_39510</name>
</gene>
<dbReference type="GO" id="GO:0005829">
    <property type="term" value="C:cytosol"/>
    <property type="evidence" value="ECO:0007669"/>
    <property type="project" value="TreeGrafter"/>
</dbReference>
<evidence type="ECO:0000256" key="1">
    <source>
        <dbReference type="ARBA" id="ARBA00010552"/>
    </source>
</evidence>
<comment type="similarity">
    <text evidence="1">Belongs to the RutC family.</text>
</comment>
<organism evidence="2 3">
    <name type="scientific">Chryseobacterium lathyri</name>
    <dbReference type="NCBI Taxonomy" id="395933"/>
    <lineage>
        <taxon>Bacteria</taxon>
        <taxon>Pseudomonadati</taxon>
        <taxon>Bacteroidota</taxon>
        <taxon>Flavobacteriia</taxon>
        <taxon>Flavobacteriales</taxon>
        <taxon>Weeksellaceae</taxon>
        <taxon>Chryseobacterium group</taxon>
        <taxon>Chryseobacterium</taxon>
    </lineage>
</organism>
<comment type="caution">
    <text evidence="2">The sequence shown here is derived from an EMBL/GenBank/DDBJ whole genome shotgun (WGS) entry which is preliminary data.</text>
</comment>
<evidence type="ECO:0000313" key="3">
    <source>
        <dbReference type="Proteomes" id="UP000321150"/>
    </source>
</evidence>
<dbReference type="PANTHER" id="PTHR11803">
    <property type="entry name" value="2-IMINOBUTANOATE/2-IMINOPROPANOATE DEAMINASE RIDA"/>
    <property type="match status" value="1"/>
</dbReference>